<keyword evidence="3" id="KW-0479">Metal-binding</keyword>
<evidence type="ECO:0000313" key="10">
    <source>
        <dbReference type="Proteomes" id="UP000799538"/>
    </source>
</evidence>
<dbReference type="OrthoDB" id="272271at2759"/>
<proteinExistence type="inferred from homology"/>
<keyword evidence="5" id="KW-0862">Zinc</keyword>
<dbReference type="InterPro" id="IPR032466">
    <property type="entry name" value="Metal_Hydrolase"/>
</dbReference>
<dbReference type="PANTHER" id="PTHR11409:SF42">
    <property type="entry name" value="ADENOSINE DEAMINASE-LIKE PROTEIN"/>
    <property type="match status" value="1"/>
</dbReference>
<keyword evidence="6" id="KW-0546">Nucleotide metabolism</keyword>
<dbReference type="GO" id="GO:0004000">
    <property type="term" value="F:adenosine deaminase activity"/>
    <property type="evidence" value="ECO:0007669"/>
    <property type="project" value="TreeGrafter"/>
</dbReference>
<accession>A0A6A6GRG6</accession>
<gene>
    <name evidence="9" type="ORF">BDZ85DRAFT_255562</name>
</gene>
<dbReference type="GO" id="GO:0046872">
    <property type="term" value="F:metal ion binding"/>
    <property type="evidence" value="ECO:0007669"/>
    <property type="project" value="UniProtKB-KW"/>
</dbReference>
<evidence type="ECO:0000256" key="3">
    <source>
        <dbReference type="ARBA" id="ARBA00022723"/>
    </source>
</evidence>
<dbReference type="Pfam" id="PF00962">
    <property type="entry name" value="A_deaminase"/>
    <property type="match status" value="1"/>
</dbReference>
<comment type="catalytic activity">
    <reaction evidence="7">
        <text>N(6)-methyl-AMP + H2O + H(+) = IMP + methylamine</text>
        <dbReference type="Rhea" id="RHEA:16001"/>
        <dbReference type="ChEBI" id="CHEBI:15377"/>
        <dbReference type="ChEBI" id="CHEBI:15378"/>
        <dbReference type="ChEBI" id="CHEBI:58053"/>
        <dbReference type="ChEBI" id="CHEBI:59338"/>
        <dbReference type="ChEBI" id="CHEBI:144842"/>
    </reaction>
    <physiologicalReaction direction="left-to-right" evidence="7">
        <dbReference type="Rhea" id="RHEA:16002"/>
    </physiologicalReaction>
</comment>
<dbReference type="SUPFAM" id="SSF51556">
    <property type="entry name" value="Metallo-dependent hydrolases"/>
    <property type="match status" value="1"/>
</dbReference>
<protein>
    <recommendedName>
        <fullName evidence="8">Adenosine deaminase domain-containing protein</fullName>
    </recommendedName>
</protein>
<feature type="domain" description="Adenosine deaminase" evidence="8">
    <location>
        <begin position="16"/>
        <end position="218"/>
    </location>
</feature>
<evidence type="ECO:0000256" key="5">
    <source>
        <dbReference type="ARBA" id="ARBA00022833"/>
    </source>
</evidence>
<dbReference type="GO" id="GO:0006154">
    <property type="term" value="P:adenosine catabolic process"/>
    <property type="evidence" value="ECO:0007669"/>
    <property type="project" value="TreeGrafter"/>
</dbReference>
<evidence type="ECO:0000256" key="7">
    <source>
        <dbReference type="ARBA" id="ARBA00048787"/>
    </source>
</evidence>
<comment type="cofactor">
    <cofactor evidence="1">
        <name>Zn(2+)</name>
        <dbReference type="ChEBI" id="CHEBI:29105"/>
    </cofactor>
</comment>
<organism evidence="9 10">
    <name type="scientific">Elsinoe ampelina</name>
    <dbReference type="NCBI Taxonomy" id="302913"/>
    <lineage>
        <taxon>Eukaryota</taxon>
        <taxon>Fungi</taxon>
        <taxon>Dikarya</taxon>
        <taxon>Ascomycota</taxon>
        <taxon>Pezizomycotina</taxon>
        <taxon>Dothideomycetes</taxon>
        <taxon>Dothideomycetidae</taxon>
        <taxon>Myriangiales</taxon>
        <taxon>Elsinoaceae</taxon>
        <taxon>Elsinoe</taxon>
    </lineage>
</organism>
<dbReference type="InterPro" id="IPR006330">
    <property type="entry name" value="Ado/ade_deaminase"/>
</dbReference>
<dbReference type="Proteomes" id="UP000799538">
    <property type="component" value="Unassembled WGS sequence"/>
</dbReference>
<evidence type="ECO:0000256" key="1">
    <source>
        <dbReference type="ARBA" id="ARBA00001947"/>
    </source>
</evidence>
<dbReference type="InterPro" id="IPR001365">
    <property type="entry name" value="A_deaminase_dom"/>
</dbReference>
<keyword evidence="10" id="KW-1185">Reference proteome</keyword>
<keyword evidence="4" id="KW-0378">Hydrolase</keyword>
<sequence length="241" mass="26227">MSTLSEADRAFCKALPKVELHAHFTGSISRQTLHEIWKRKKDAGELEGENALEDPLVSLPPAGDGINITTFFPLFTHNLYHLLTTPQDITTVLLSVLHSFASDNVTHLELRTTPRSPSPSLSKEAYIALLLSLIATWNATPNQSMHASLILSVDRRGTVEDAQDTVDLAIKYHGKGVVGVDLCGDPTRGAPSLFRSAFHRAKSAGLGITVHFGEVAGDWVDAELEELLSWGPNRIGVVCQL</sequence>
<dbReference type="Gene3D" id="3.20.20.140">
    <property type="entry name" value="Metal-dependent hydrolases"/>
    <property type="match status" value="1"/>
</dbReference>
<name>A0A6A6GRG6_9PEZI</name>
<evidence type="ECO:0000256" key="4">
    <source>
        <dbReference type="ARBA" id="ARBA00022801"/>
    </source>
</evidence>
<reference evidence="10" key="1">
    <citation type="journal article" date="2020" name="Stud. Mycol.">
        <title>101 Dothideomycetes genomes: A test case for predicting lifestyles and emergence of pathogens.</title>
        <authorList>
            <person name="Haridas S."/>
            <person name="Albert R."/>
            <person name="Binder M."/>
            <person name="Bloem J."/>
            <person name="LaButti K."/>
            <person name="Salamov A."/>
            <person name="Andreopoulos B."/>
            <person name="Baker S."/>
            <person name="Barry K."/>
            <person name="Bills G."/>
            <person name="Bluhm B."/>
            <person name="Cannon C."/>
            <person name="Castanera R."/>
            <person name="Culley D."/>
            <person name="Daum C."/>
            <person name="Ezra D."/>
            <person name="Gonzalez J."/>
            <person name="Henrissat B."/>
            <person name="Kuo A."/>
            <person name="Liang C."/>
            <person name="Lipzen A."/>
            <person name="Lutzoni F."/>
            <person name="Magnuson J."/>
            <person name="Mondo S."/>
            <person name="Nolan M."/>
            <person name="Ohm R."/>
            <person name="Pangilinan J."/>
            <person name="Park H.-J."/>
            <person name="Ramirez L."/>
            <person name="Alfaro M."/>
            <person name="Sun H."/>
            <person name="Tritt A."/>
            <person name="Yoshinaga Y."/>
            <person name="Zwiers L.-H."/>
            <person name="Turgeon B."/>
            <person name="Goodwin S."/>
            <person name="Spatafora J."/>
            <person name="Crous P."/>
            <person name="Grigoriev I."/>
        </authorList>
    </citation>
    <scope>NUCLEOTIDE SEQUENCE [LARGE SCALE GENOMIC DNA]</scope>
    <source>
        <strain evidence="10">CECT 20119</strain>
    </source>
</reference>
<dbReference type="GO" id="GO:0046103">
    <property type="term" value="P:inosine biosynthetic process"/>
    <property type="evidence" value="ECO:0007669"/>
    <property type="project" value="TreeGrafter"/>
</dbReference>
<comment type="similarity">
    <text evidence="2">Belongs to the metallo-dependent hydrolases superfamily. Adenosine and AMP deaminases family.</text>
</comment>
<dbReference type="GO" id="GO:0009117">
    <property type="term" value="P:nucleotide metabolic process"/>
    <property type="evidence" value="ECO:0007669"/>
    <property type="project" value="UniProtKB-KW"/>
</dbReference>
<evidence type="ECO:0000256" key="2">
    <source>
        <dbReference type="ARBA" id="ARBA00006676"/>
    </source>
</evidence>
<dbReference type="AlphaFoldDB" id="A0A6A6GRG6"/>
<evidence type="ECO:0000256" key="6">
    <source>
        <dbReference type="ARBA" id="ARBA00023080"/>
    </source>
</evidence>
<dbReference type="PANTHER" id="PTHR11409">
    <property type="entry name" value="ADENOSINE DEAMINASE"/>
    <property type="match status" value="1"/>
</dbReference>
<dbReference type="EMBL" id="ML992501">
    <property type="protein sequence ID" value="KAF2228188.1"/>
    <property type="molecule type" value="Genomic_DNA"/>
</dbReference>
<evidence type="ECO:0000313" key="9">
    <source>
        <dbReference type="EMBL" id="KAF2228188.1"/>
    </source>
</evidence>
<evidence type="ECO:0000259" key="8">
    <source>
        <dbReference type="Pfam" id="PF00962"/>
    </source>
</evidence>